<proteinExistence type="predicted"/>
<dbReference type="EMBL" id="GL882882">
    <property type="protein sequence ID" value="EGF81146.1"/>
    <property type="molecule type" value="Genomic_DNA"/>
</dbReference>
<dbReference type="OrthoDB" id="10596235at2759"/>
<dbReference type="InParanoid" id="F4NZK6"/>
<accession>F4NZK6</accession>
<dbReference type="RefSeq" id="XP_006678101.1">
    <property type="nucleotide sequence ID" value="XM_006678038.1"/>
</dbReference>
<dbReference type="GeneID" id="18242922"/>
<sequence>MYTSSPHSNRFLLAQYSSHQHYHRFASGIPDNNQVSKNSPSLTNEFKISKKTMQSKQVFEDSVEHHILVSALHFIKDTSRLSDLASNVSKFSLVYRQAALGVIIENLYNAGKIAKCIQLCSGESVSDYHIQPNGRIFDTLIIKACLEGSFQDIQVAKDLTKLAILRKIKLGTPAISILIEKLDQSNDWDSLQLLWKHVMLSNGSIDDISANASIGFLHLHIHLAKQILNPIKYVDLILMEDSSKSDTLSISSQHLKAMDELLQARSVEDMTMHALYMLVQTLIRLNWKHEAMNLERLVVIAYSSHGLKHSMFAELRRFVNSSYSEQRIKEDRFGKRLLEFAGENWSREQWYRVSMKLLHTLIVKGWVQEAGQVSRAIRKLYSNLNELIQEIGKDNLQNPMAAVFLLRLSVSESRLVVKRDIFSTMQKLVRQLQEKHSAQKVMAFFGNAMQTIYGDGTNANAVILCDAMLQGMLDTFMTSWDAKDIFELVFRYWIKAPSRLVQILILHVESKKWTDISKSIQTWATD</sequence>
<keyword evidence="2" id="KW-1185">Reference proteome</keyword>
<evidence type="ECO:0000313" key="1">
    <source>
        <dbReference type="EMBL" id="EGF81146.1"/>
    </source>
</evidence>
<reference evidence="1 2" key="1">
    <citation type="submission" date="2009-12" db="EMBL/GenBank/DDBJ databases">
        <title>The draft genome of Batrachochytrium dendrobatidis.</title>
        <authorList>
            <consortium name="US DOE Joint Genome Institute (JGI-PGF)"/>
            <person name="Kuo A."/>
            <person name="Salamov A."/>
            <person name="Schmutz J."/>
            <person name="Lucas S."/>
            <person name="Pitluck S."/>
            <person name="Rosenblum E."/>
            <person name="Stajich J."/>
            <person name="Eisen M."/>
            <person name="Grigoriev I.V."/>
        </authorList>
    </citation>
    <scope>NUCLEOTIDE SEQUENCE [LARGE SCALE GENOMIC DNA]</scope>
    <source>
        <strain evidence="2">JAM81 / FGSC 10211</strain>
    </source>
</reference>
<dbReference type="HOGENOM" id="CLU_517755_0_0_1"/>
<protein>
    <submittedName>
        <fullName evidence="1">Uncharacterized protein</fullName>
    </submittedName>
</protein>
<organism evidence="1 2">
    <name type="scientific">Batrachochytrium dendrobatidis (strain JAM81 / FGSC 10211)</name>
    <name type="common">Frog chytrid fungus</name>
    <dbReference type="NCBI Taxonomy" id="684364"/>
    <lineage>
        <taxon>Eukaryota</taxon>
        <taxon>Fungi</taxon>
        <taxon>Fungi incertae sedis</taxon>
        <taxon>Chytridiomycota</taxon>
        <taxon>Chytridiomycota incertae sedis</taxon>
        <taxon>Chytridiomycetes</taxon>
        <taxon>Rhizophydiales</taxon>
        <taxon>Rhizophydiales incertae sedis</taxon>
        <taxon>Batrachochytrium</taxon>
    </lineage>
</organism>
<dbReference type="AlphaFoldDB" id="F4NZK6"/>
<gene>
    <name evidence="1" type="ORF">BATDEDRAFT_87820</name>
</gene>
<name>F4NZK6_BATDJ</name>
<evidence type="ECO:0000313" key="2">
    <source>
        <dbReference type="Proteomes" id="UP000007241"/>
    </source>
</evidence>
<dbReference type="Proteomes" id="UP000007241">
    <property type="component" value="Unassembled WGS sequence"/>
</dbReference>